<proteinExistence type="predicted"/>
<evidence type="ECO:0000313" key="3">
    <source>
        <dbReference type="Proteomes" id="UP000027586"/>
    </source>
</evidence>
<comment type="caution">
    <text evidence="2">The sequence shown here is derived from an EMBL/GenBank/DDBJ whole genome shotgun (WGS) entry which is preliminary data.</text>
</comment>
<evidence type="ECO:0000313" key="2">
    <source>
        <dbReference type="EMBL" id="CDH52793.1"/>
    </source>
</evidence>
<dbReference type="VEuPathDB" id="FungiDB:LCOR_04231.1"/>
<dbReference type="OrthoDB" id="2273952at2759"/>
<protein>
    <submittedName>
        <fullName evidence="2">Uncharacterized protein</fullName>
    </submittedName>
</protein>
<dbReference type="Proteomes" id="UP000027586">
    <property type="component" value="Unassembled WGS sequence"/>
</dbReference>
<gene>
    <name evidence="2" type="ORF">LCOR_04231.1</name>
</gene>
<dbReference type="EMBL" id="CBTN010000014">
    <property type="protein sequence ID" value="CDH52793.1"/>
    <property type="molecule type" value="Genomic_DNA"/>
</dbReference>
<accession>A0A068RRI0</accession>
<dbReference type="AlphaFoldDB" id="A0A068RRI0"/>
<reference evidence="2" key="1">
    <citation type="submission" date="2013-08" db="EMBL/GenBank/DDBJ databases">
        <title>Gene expansion shapes genome architecture in the human pathogen Lichtheimia corymbifera: an evolutionary genomics analysis in the ancient terrestrial Mucorales (Mucoromycotina).</title>
        <authorList>
            <person name="Schwartze V.U."/>
            <person name="Winter S."/>
            <person name="Shelest E."/>
            <person name="Marcet-Houben M."/>
            <person name="Horn F."/>
            <person name="Wehner S."/>
            <person name="Hoffmann K."/>
            <person name="Riege K."/>
            <person name="Sammeth M."/>
            <person name="Nowrousian M."/>
            <person name="Valiante V."/>
            <person name="Linde J."/>
            <person name="Jacobsen I.D."/>
            <person name="Marz M."/>
            <person name="Brakhage A.A."/>
            <person name="Gabaldon T."/>
            <person name="Bocker S."/>
            <person name="Voigt K."/>
        </authorList>
    </citation>
    <scope>NUCLEOTIDE SEQUENCE [LARGE SCALE GENOMIC DNA]</scope>
    <source>
        <strain evidence="2">FSU 9682</strain>
    </source>
</reference>
<name>A0A068RRI0_9FUNG</name>
<evidence type="ECO:0000256" key="1">
    <source>
        <dbReference type="SAM" id="MobiDB-lite"/>
    </source>
</evidence>
<feature type="region of interest" description="Disordered" evidence="1">
    <location>
        <begin position="173"/>
        <end position="227"/>
    </location>
</feature>
<sequence length="227" mass="25807">MGPLFTLGPRYGQHKSILPSSFKAHINTTTAPTTFSLSLSSRLCLLVSCNSKRTIMTDRDFYYRIDDEQELLPPDGPPPPYRSGNMRSTKTLHARPTFWSPRQPPNRDWKTMAMRGKRLVNTLRQPSPTSADQHQHRPVSTLFDSPPAYEDITDNRGFNGHPMDPRAIRESLTNSAQHHHHRQSSALQQHFTTRPRRTSSASPAMTIPSVTSSITRTRHHNDKCTIM</sequence>
<organism evidence="2 3">
    <name type="scientific">Lichtheimia corymbifera JMRC:FSU:9682</name>
    <dbReference type="NCBI Taxonomy" id="1263082"/>
    <lineage>
        <taxon>Eukaryota</taxon>
        <taxon>Fungi</taxon>
        <taxon>Fungi incertae sedis</taxon>
        <taxon>Mucoromycota</taxon>
        <taxon>Mucoromycotina</taxon>
        <taxon>Mucoromycetes</taxon>
        <taxon>Mucorales</taxon>
        <taxon>Lichtheimiaceae</taxon>
        <taxon>Lichtheimia</taxon>
    </lineage>
</organism>
<feature type="region of interest" description="Disordered" evidence="1">
    <location>
        <begin position="124"/>
        <end position="149"/>
    </location>
</feature>
<keyword evidence="3" id="KW-1185">Reference proteome</keyword>
<feature type="compositionally biased region" description="Polar residues" evidence="1">
    <location>
        <begin position="198"/>
        <end position="215"/>
    </location>
</feature>